<evidence type="ECO:0000256" key="8">
    <source>
        <dbReference type="ARBA" id="ARBA00023065"/>
    </source>
</evidence>
<comment type="subcellular location">
    <subcellularLocation>
        <location evidence="1">Cell membrane</location>
        <topology evidence="1">Multi-pass membrane protein</topology>
    </subcellularLocation>
</comment>
<gene>
    <name evidence="11" type="ORF">CWE23_01085</name>
</gene>
<feature type="transmembrane region" description="Helical" evidence="10">
    <location>
        <begin position="47"/>
        <end position="68"/>
    </location>
</feature>
<evidence type="ECO:0000256" key="6">
    <source>
        <dbReference type="ARBA" id="ARBA00022958"/>
    </source>
</evidence>
<keyword evidence="5 10" id="KW-0812">Transmembrane</keyword>
<feature type="transmembrane region" description="Helical" evidence="10">
    <location>
        <begin position="353"/>
        <end position="373"/>
    </location>
</feature>
<keyword evidence="8" id="KW-0406">Ion transport</keyword>
<dbReference type="PANTHER" id="PTHR32024:SF1">
    <property type="entry name" value="KTR SYSTEM POTASSIUM UPTAKE PROTEIN B"/>
    <property type="match status" value="1"/>
</dbReference>
<evidence type="ECO:0000256" key="3">
    <source>
        <dbReference type="ARBA" id="ARBA00022475"/>
    </source>
</evidence>
<evidence type="ECO:0000256" key="2">
    <source>
        <dbReference type="ARBA" id="ARBA00022448"/>
    </source>
</evidence>
<organism evidence="11 12">
    <name type="scientific">Idiomarina aquatica</name>
    <dbReference type="NCBI Taxonomy" id="1327752"/>
    <lineage>
        <taxon>Bacteria</taxon>
        <taxon>Pseudomonadati</taxon>
        <taxon>Pseudomonadota</taxon>
        <taxon>Gammaproteobacteria</taxon>
        <taxon>Alteromonadales</taxon>
        <taxon>Idiomarinaceae</taxon>
        <taxon>Idiomarina</taxon>
    </lineage>
</organism>
<dbReference type="PANTHER" id="PTHR32024">
    <property type="entry name" value="TRK SYSTEM POTASSIUM UPTAKE PROTEIN TRKG-RELATED"/>
    <property type="match status" value="1"/>
</dbReference>
<evidence type="ECO:0000256" key="9">
    <source>
        <dbReference type="ARBA" id="ARBA00023136"/>
    </source>
</evidence>
<evidence type="ECO:0000256" key="5">
    <source>
        <dbReference type="ARBA" id="ARBA00022692"/>
    </source>
</evidence>
<dbReference type="GO" id="GO:0015379">
    <property type="term" value="F:potassium:chloride symporter activity"/>
    <property type="evidence" value="ECO:0007669"/>
    <property type="project" value="InterPro"/>
</dbReference>
<evidence type="ECO:0000313" key="11">
    <source>
        <dbReference type="EMBL" id="RUO44661.1"/>
    </source>
</evidence>
<dbReference type="Proteomes" id="UP000286680">
    <property type="component" value="Unassembled WGS sequence"/>
</dbReference>
<dbReference type="RefSeq" id="WP_126819161.1">
    <property type="nucleotide sequence ID" value="NZ_PIPS01000001.1"/>
</dbReference>
<name>A0AA94EF54_9GAMM</name>
<dbReference type="NCBIfam" id="TIGR00933">
    <property type="entry name" value="2a38"/>
    <property type="match status" value="1"/>
</dbReference>
<protein>
    <submittedName>
        <fullName evidence="11">Ktr system potassium transporter B</fullName>
    </submittedName>
</protein>
<comment type="caution">
    <text evidence="11">The sequence shown here is derived from an EMBL/GenBank/DDBJ whole genome shotgun (WGS) entry which is preliminary data.</text>
</comment>
<feature type="transmembrane region" description="Helical" evidence="10">
    <location>
        <begin position="135"/>
        <end position="156"/>
    </location>
</feature>
<keyword evidence="2" id="KW-0813">Transport</keyword>
<keyword evidence="4" id="KW-0633">Potassium transport</keyword>
<keyword evidence="9 10" id="KW-0472">Membrane</keyword>
<dbReference type="InterPro" id="IPR003445">
    <property type="entry name" value="Cat_transpt"/>
</dbReference>
<dbReference type="Pfam" id="PF02386">
    <property type="entry name" value="TrkH"/>
    <property type="match status" value="1"/>
</dbReference>
<keyword evidence="6" id="KW-0630">Potassium</keyword>
<evidence type="ECO:0000256" key="7">
    <source>
        <dbReference type="ARBA" id="ARBA00022989"/>
    </source>
</evidence>
<proteinExistence type="predicted"/>
<keyword evidence="3" id="KW-1003">Cell membrane</keyword>
<evidence type="ECO:0000256" key="1">
    <source>
        <dbReference type="ARBA" id="ARBA00004651"/>
    </source>
</evidence>
<keyword evidence="12" id="KW-1185">Reference proteome</keyword>
<dbReference type="EMBL" id="PIPS01000001">
    <property type="protein sequence ID" value="RUO44661.1"/>
    <property type="molecule type" value="Genomic_DNA"/>
</dbReference>
<sequence length="447" mass="48792">MKFKRPLVARSRNLELSPPLILALSFLVLIVLGAGLLLLPFATHQSIGVSDALFTATSAVTVTGLTVVDTGADFTLFGQFVIAVLIQFGGLGLMTFAVVTLIAIGGKIGVFQQQVAATAFNQTKLSTVTSTAKSVVIFAFIVESLGMLLLLFRWYGEMPFGDALFHSFFYSISAFNNAGFALSADSLMPFVGDPAINLIITTLFIVGGLGFVVWIDLYRQRRWQKLNLYSRMMIMSTVVINVVVMLLILALEWNNPATLGGLAEQDRLWAAWFQATTPRTAGFNTLDVSGYNDATTILTILLMFIGGGSLSTSSGIKLMTFVVLILSTYAFIRQRKEIRLVNRSIPEHTVRKAFALTVMSVSLIWISFFLLAATQKVSFIDGIFEVVSAFGTVGLSRGITADLNVFGQLLLMFLMFFGRIGPLTLGYLLARPKRNRVRAPSTEIPIG</sequence>
<reference evidence="12" key="1">
    <citation type="journal article" date="2018" name="Front. Microbiol.">
        <title>Genome-Based Analysis Reveals the Taxonomy and Diversity of the Family Idiomarinaceae.</title>
        <authorList>
            <person name="Liu Y."/>
            <person name="Lai Q."/>
            <person name="Shao Z."/>
        </authorList>
    </citation>
    <scope>NUCLEOTIDE SEQUENCE [LARGE SCALE GENOMIC DNA]</scope>
    <source>
        <strain evidence="12">SN-14</strain>
    </source>
</reference>
<evidence type="ECO:0000256" key="10">
    <source>
        <dbReference type="SAM" id="Phobius"/>
    </source>
</evidence>
<accession>A0AA94EF54</accession>
<feature type="transmembrane region" description="Helical" evidence="10">
    <location>
        <begin position="405"/>
        <end position="430"/>
    </location>
</feature>
<evidence type="ECO:0000256" key="4">
    <source>
        <dbReference type="ARBA" id="ARBA00022538"/>
    </source>
</evidence>
<keyword evidence="7 10" id="KW-1133">Transmembrane helix</keyword>
<dbReference type="AlphaFoldDB" id="A0AA94EF54"/>
<feature type="transmembrane region" description="Helical" evidence="10">
    <location>
        <begin position="195"/>
        <end position="217"/>
    </location>
</feature>
<dbReference type="GO" id="GO:0005886">
    <property type="term" value="C:plasma membrane"/>
    <property type="evidence" value="ECO:0007669"/>
    <property type="project" value="UniProtKB-SubCell"/>
</dbReference>
<dbReference type="InterPro" id="IPR004772">
    <property type="entry name" value="TrkH"/>
</dbReference>
<feature type="transmembrane region" description="Helical" evidence="10">
    <location>
        <begin position="314"/>
        <end position="332"/>
    </location>
</feature>
<feature type="transmembrane region" description="Helical" evidence="10">
    <location>
        <begin position="80"/>
        <end position="104"/>
    </location>
</feature>
<feature type="transmembrane region" description="Helical" evidence="10">
    <location>
        <begin position="20"/>
        <end position="41"/>
    </location>
</feature>
<evidence type="ECO:0000313" key="12">
    <source>
        <dbReference type="Proteomes" id="UP000286680"/>
    </source>
</evidence>
<feature type="transmembrane region" description="Helical" evidence="10">
    <location>
        <begin position="229"/>
        <end position="251"/>
    </location>
</feature>